<protein>
    <submittedName>
        <fullName evidence="3">NADH dehydrogenase [ubiquinone] 1 alpha subcomplex subunit 10</fullName>
    </submittedName>
</protein>
<name>A0AAV8A9X4_9EUKA</name>
<dbReference type="AlphaFoldDB" id="A0AAV8A9X4"/>
<dbReference type="Proteomes" id="UP001146793">
    <property type="component" value="Unassembled WGS sequence"/>
</dbReference>
<evidence type="ECO:0000259" key="2">
    <source>
        <dbReference type="Pfam" id="PF01712"/>
    </source>
</evidence>
<comment type="caution">
    <text evidence="3">The sequence shown here is derived from an EMBL/GenBank/DDBJ whole genome shotgun (WGS) entry which is preliminary data.</text>
</comment>
<dbReference type="Gene3D" id="3.40.50.300">
    <property type="entry name" value="P-loop containing nucleotide triphosphate hydrolases"/>
    <property type="match status" value="1"/>
</dbReference>
<feature type="domain" description="Deoxynucleoside kinase" evidence="2">
    <location>
        <begin position="4"/>
        <end position="201"/>
    </location>
</feature>
<feature type="compositionally biased region" description="Acidic residues" evidence="1">
    <location>
        <begin position="296"/>
        <end position="307"/>
    </location>
</feature>
<dbReference type="GO" id="GO:0006120">
    <property type="term" value="P:mitochondrial electron transport, NADH to ubiquinone"/>
    <property type="evidence" value="ECO:0007669"/>
    <property type="project" value="TreeGrafter"/>
</dbReference>
<dbReference type="CDD" id="cd01673">
    <property type="entry name" value="dNK"/>
    <property type="match status" value="1"/>
</dbReference>
<dbReference type="Pfam" id="PF01712">
    <property type="entry name" value="dNK"/>
    <property type="match status" value="1"/>
</dbReference>
<feature type="compositionally biased region" description="Polar residues" evidence="1">
    <location>
        <begin position="342"/>
        <end position="355"/>
    </location>
</feature>
<dbReference type="InterPro" id="IPR031314">
    <property type="entry name" value="DNK_dom"/>
</dbReference>
<evidence type="ECO:0000256" key="1">
    <source>
        <dbReference type="SAM" id="MobiDB-lite"/>
    </source>
</evidence>
<organism evidence="3 4">
    <name type="scientific">Anaeramoeba flamelloides</name>
    <dbReference type="NCBI Taxonomy" id="1746091"/>
    <lineage>
        <taxon>Eukaryota</taxon>
        <taxon>Metamonada</taxon>
        <taxon>Anaeramoebidae</taxon>
        <taxon>Anaeramoeba</taxon>
    </lineage>
</organism>
<dbReference type="PANTHER" id="PTHR10513">
    <property type="entry name" value="DEOXYNUCLEOSIDE KINASE"/>
    <property type="match status" value="1"/>
</dbReference>
<sequence>MSLIIIEGNISAGKTTLCRELGRLLDYEVFFEPTAKNPYLELYYADPKKWGLPMQLYLLKQRFMTYLHCLKKLESGKIKGVILDRSIYSDWVFAKKNYDDKNIDEEGYKLYSEIRKEMLNSIPYPQICLYLSVKPEICYDRIHKLRGRQCESTIPLEYLSGLNKCYEMLNIELTESKTQVVRINWNNFGYASEVLNQIIFQICPNLKTRTKTSKKFDNIFLFDPEELSNYWKKVTGKLGNIFNFPNYQNYKNLRTNKEHLRSIMRLKKQQKLSHFLVTDQEEDVMKEKSTTIPSSEIDETSDNETEENSFKKTIETRLNSNWKNFAKLEKKKPMQPMKRKPNTPTLKINNQINNHSSHKKPRKLTISEFN</sequence>
<evidence type="ECO:0000313" key="3">
    <source>
        <dbReference type="EMBL" id="KAJ3449298.1"/>
    </source>
</evidence>
<dbReference type="PANTHER" id="PTHR10513:SF15">
    <property type="entry name" value="NADH DEHYDROGENASE [UBIQUINONE] 1 ALPHA SUBCOMPLEX SUBUNIT 10, MITOCHONDRIAL"/>
    <property type="match status" value="1"/>
</dbReference>
<reference evidence="3" key="1">
    <citation type="submission" date="2022-08" db="EMBL/GenBank/DDBJ databases">
        <title>Novel sulphate-reducing endosymbionts in the free-living metamonad Anaeramoeba.</title>
        <authorList>
            <person name="Jerlstrom-Hultqvist J."/>
            <person name="Cepicka I."/>
            <person name="Gallot-Lavallee L."/>
            <person name="Salas-Leiva D."/>
            <person name="Curtis B.A."/>
            <person name="Zahonova K."/>
            <person name="Pipaliya S."/>
            <person name="Dacks J."/>
            <person name="Roger A.J."/>
        </authorList>
    </citation>
    <scope>NUCLEOTIDE SEQUENCE</scope>
    <source>
        <strain evidence="3">Busselton2</strain>
    </source>
</reference>
<proteinExistence type="predicted"/>
<dbReference type="EMBL" id="JANTQA010000012">
    <property type="protein sequence ID" value="KAJ3449298.1"/>
    <property type="molecule type" value="Genomic_DNA"/>
</dbReference>
<gene>
    <name evidence="3" type="ORF">M0812_05443</name>
</gene>
<feature type="region of interest" description="Disordered" evidence="1">
    <location>
        <begin position="284"/>
        <end position="309"/>
    </location>
</feature>
<dbReference type="SUPFAM" id="SSF52540">
    <property type="entry name" value="P-loop containing nucleoside triphosphate hydrolases"/>
    <property type="match status" value="1"/>
</dbReference>
<accession>A0AAV8A9X4</accession>
<dbReference type="InterPro" id="IPR050566">
    <property type="entry name" value="Deoxyribonucleoside_kinase"/>
</dbReference>
<feature type="region of interest" description="Disordered" evidence="1">
    <location>
        <begin position="330"/>
        <end position="370"/>
    </location>
</feature>
<dbReference type="GO" id="GO:0005739">
    <property type="term" value="C:mitochondrion"/>
    <property type="evidence" value="ECO:0007669"/>
    <property type="project" value="GOC"/>
</dbReference>
<dbReference type="InterPro" id="IPR027417">
    <property type="entry name" value="P-loop_NTPase"/>
</dbReference>
<evidence type="ECO:0000313" key="4">
    <source>
        <dbReference type="Proteomes" id="UP001146793"/>
    </source>
</evidence>